<dbReference type="Pfam" id="PF08811">
    <property type="entry name" value="DUF1800"/>
    <property type="match status" value="1"/>
</dbReference>
<dbReference type="EMBL" id="UINC01005411">
    <property type="protein sequence ID" value="SVA21161.1"/>
    <property type="molecule type" value="Genomic_DNA"/>
</dbReference>
<evidence type="ECO:0000313" key="2">
    <source>
        <dbReference type="EMBL" id="SVA21161.1"/>
    </source>
</evidence>
<accession>A0A381U090</accession>
<proteinExistence type="predicted"/>
<gene>
    <name evidence="2" type="ORF">METZ01_LOCUS74015</name>
</gene>
<dbReference type="InterPro" id="IPR014917">
    <property type="entry name" value="DUF1800"/>
</dbReference>
<sequence length="551" mass="64266">MTTRPLTRRNFLKGGTRSRPELDRLNPEWPTRQVAKLYREYLKKQPPFYHPPISEEVLPQLAVTASLNPMRDVDWNQSAAVHLLGRTMFGPTYTDIDNSGNDSLSNTLNTLLQEPETAEPPGDWVNEPPPAWDQLTYDEVQAVMEQYREWMWQIANWWIVRMTQNPMNITEQMTLFWHNFFATAQSKVFYPQAMYEQNAIFRQYGLGNFKELLRRVTFGPAMMIWLDIHRSKKQNPNENFSRELMELFTLGVDNYTQLDIVEASRAFTGYVTNGVETNYDHENQTGTGFWWDEWHDFEEKTVLGQTGPWTGDDIINILLEQEECAVHICRRIYKWFVYDVVHEPVVEAMAFVLRENDYELRPVLEFLFNTEHFYDSNFRGANIQNPMSLLPGLVRKFGMEDFTYPENFFLRSVEFLGMTPLEPPDVSGWIGYRSWINSITLPVRKLINSALVTGFSPFGNFDFTVDVRSMAQTMYNSDDDGYASEQIVRKLALVLFGVPLSDILETKMLDILLDGAEPYDWNINAPIGDAQWNRMKDLLLYMIKLPEIQLS</sequence>
<feature type="compositionally biased region" description="Basic residues" evidence="1">
    <location>
        <begin position="1"/>
        <end position="11"/>
    </location>
</feature>
<feature type="region of interest" description="Disordered" evidence="1">
    <location>
        <begin position="1"/>
        <end position="26"/>
    </location>
</feature>
<evidence type="ECO:0000256" key="1">
    <source>
        <dbReference type="SAM" id="MobiDB-lite"/>
    </source>
</evidence>
<name>A0A381U090_9ZZZZ</name>
<dbReference type="AlphaFoldDB" id="A0A381U090"/>
<reference evidence="2" key="1">
    <citation type="submission" date="2018-05" db="EMBL/GenBank/DDBJ databases">
        <authorList>
            <person name="Lanie J.A."/>
            <person name="Ng W.-L."/>
            <person name="Kazmierczak K.M."/>
            <person name="Andrzejewski T.M."/>
            <person name="Davidsen T.M."/>
            <person name="Wayne K.J."/>
            <person name="Tettelin H."/>
            <person name="Glass J.I."/>
            <person name="Rusch D."/>
            <person name="Podicherti R."/>
            <person name="Tsui H.-C.T."/>
            <person name="Winkler M.E."/>
        </authorList>
    </citation>
    <scope>NUCLEOTIDE SEQUENCE</scope>
</reference>
<organism evidence="2">
    <name type="scientific">marine metagenome</name>
    <dbReference type="NCBI Taxonomy" id="408172"/>
    <lineage>
        <taxon>unclassified sequences</taxon>
        <taxon>metagenomes</taxon>
        <taxon>ecological metagenomes</taxon>
    </lineage>
</organism>
<protein>
    <recommendedName>
        <fullName evidence="3">DUF1800 domain-containing protein</fullName>
    </recommendedName>
</protein>
<evidence type="ECO:0008006" key="3">
    <source>
        <dbReference type="Google" id="ProtNLM"/>
    </source>
</evidence>